<evidence type="ECO:0008006" key="3">
    <source>
        <dbReference type="Google" id="ProtNLM"/>
    </source>
</evidence>
<comment type="caution">
    <text evidence="1">The sequence shown here is derived from an EMBL/GenBank/DDBJ whole genome shotgun (WGS) entry which is preliminary data.</text>
</comment>
<dbReference type="Pfam" id="PF11154">
    <property type="entry name" value="DUF2934"/>
    <property type="match status" value="1"/>
</dbReference>
<proteinExistence type="predicted"/>
<sequence>MAGPSEEEIRTRAFKLWEEAGKPDGEMERFWYAAEQELLQDSGEGPPPDVLPG</sequence>
<evidence type="ECO:0000313" key="1">
    <source>
        <dbReference type="EMBL" id="MET4721142.1"/>
    </source>
</evidence>
<keyword evidence="2" id="KW-1185">Reference proteome</keyword>
<gene>
    <name evidence="1" type="ORF">ABIF63_005248</name>
</gene>
<evidence type="ECO:0000313" key="2">
    <source>
        <dbReference type="Proteomes" id="UP001549291"/>
    </source>
</evidence>
<organism evidence="1 2">
    <name type="scientific">Bradyrhizobium japonicum</name>
    <dbReference type="NCBI Taxonomy" id="375"/>
    <lineage>
        <taxon>Bacteria</taxon>
        <taxon>Pseudomonadati</taxon>
        <taxon>Pseudomonadota</taxon>
        <taxon>Alphaproteobacteria</taxon>
        <taxon>Hyphomicrobiales</taxon>
        <taxon>Nitrobacteraceae</taxon>
        <taxon>Bradyrhizobium</taxon>
    </lineage>
</organism>
<reference evidence="1 2" key="1">
    <citation type="submission" date="2024-06" db="EMBL/GenBank/DDBJ databases">
        <title>Genomic Encyclopedia of Type Strains, Phase V (KMG-V): Genome sequencing to study the core and pangenomes of soil and plant-associated prokaryotes.</title>
        <authorList>
            <person name="Whitman W."/>
        </authorList>
    </citation>
    <scope>NUCLEOTIDE SEQUENCE [LARGE SCALE GENOMIC DNA]</scope>
    <source>
        <strain evidence="1 2">USDA 160</strain>
    </source>
</reference>
<dbReference type="Proteomes" id="UP001549291">
    <property type="component" value="Unassembled WGS sequence"/>
</dbReference>
<name>A0ABV2RW31_BRAJP</name>
<dbReference type="RefSeq" id="WP_080584172.1">
    <property type="nucleotide sequence ID" value="NZ_CP066351.1"/>
</dbReference>
<dbReference type="InterPro" id="IPR021327">
    <property type="entry name" value="DUF2934"/>
</dbReference>
<accession>A0ABV2RW31</accession>
<dbReference type="EMBL" id="JBEPTQ010000002">
    <property type="protein sequence ID" value="MET4721142.1"/>
    <property type="molecule type" value="Genomic_DNA"/>
</dbReference>
<protein>
    <recommendedName>
        <fullName evidence="3">DUF2934 domain-containing protein</fullName>
    </recommendedName>
</protein>